<evidence type="ECO:0000256" key="1">
    <source>
        <dbReference type="SAM" id="Phobius"/>
    </source>
</evidence>
<comment type="caution">
    <text evidence="2">The sequence shown here is derived from an EMBL/GenBank/DDBJ whole genome shotgun (WGS) entry which is preliminary data.</text>
</comment>
<feature type="transmembrane region" description="Helical" evidence="1">
    <location>
        <begin position="12"/>
        <end position="29"/>
    </location>
</feature>
<keyword evidence="1" id="KW-0472">Membrane</keyword>
<accession>A0ABR7TE94</accession>
<feature type="transmembrane region" description="Helical" evidence="1">
    <location>
        <begin position="74"/>
        <end position="92"/>
    </location>
</feature>
<reference evidence="2 3" key="1">
    <citation type="journal article" date="2020" name="Microorganisms">
        <title>New Insight into Antimicrobial Compounds from Food and Marine-Sourced Carnobacterium Species through Phenotype and Genome Analyses.</title>
        <authorList>
            <person name="Begrem S."/>
            <person name="Ivaniuk F."/>
            <person name="Gigout-Chevalier F."/>
            <person name="Kolypczuk L."/>
            <person name="Bonnetot S."/>
            <person name="Leroi F."/>
            <person name="Grovel O."/>
            <person name="Delbarre-Ladrat C."/>
            <person name="Passerini D."/>
        </authorList>
    </citation>
    <scope>NUCLEOTIDE SEQUENCE [LARGE SCALE GENOMIC DNA]</scope>
    <source>
        <strain evidence="2 3">MIP2551</strain>
    </source>
</reference>
<keyword evidence="3" id="KW-1185">Reference proteome</keyword>
<keyword evidence="1" id="KW-0812">Transmembrane</keyword>
<feature type="transmembrane region" description="Helical" evidence="1">
    <location>
        <begin position="41"/>
        <end position="62"/>
    </location>
</feature>
<dbReference type="EMBL" id="WNJQ01000016">
    <property type="protein sequence ID" value="MBC9826308.1"/>
    <property type="molecule type" value="Genomic_DNA"/>
</dbReference>
<sequence>MKKSKQLIFTKILYSLFTIMTILSLFIVYKNSDNDLSFKFLVGYIFLVFFMLAYVPLIAIVNTRKYKWVYIRKSIFKFIALFILLSILNYVFDYIIRPSKIDLFSIFSTSAGLSFGIAFFNIMFLKEDR</sequence>
<evidence type="ECO:0000313" key="2">
    <source>
        <dbReference type="EMBL" id="MBC9826308.1"/>
    </source>
</evidence>
<dbReference type="Proteomes" id="UP000638836">
    <property type="component" value="Unassembled WGS sequence"/>
</dbReference>
<gene>
    <name evidence="2" type="ORF">GLO26_10985</name>
</gene>
<keyword evidence="1" id="KW-1133">Transmembrane helix</keyword>
<protein>
    <submittedName>
        <fullName evidence="2">Uncharacterized protein</fullName>
    </submittedName>
</protein>
<dbReference type="RefSeq" id="WP_023178123.1">
    <property type="nucleotide sequence ID" value="NZ_JAMAYM010000002.1"/>
</dbReference>
<evidence type="ECO:0000313" key="3">
    <source>
        <dbReference type="Proteomes" id="UP000638836"/>
    </source>
</evidence>
<organism evidence="2 3">
    <name type="scientific">Carnobacterium inhibens</name>
    <dbReference type="NCBI Taxonomy" id="147709"/>
    <lineage>
        <taxon>Bacteria</taxon>
        <taxon>Bacillati</taxon>
        <taxon>Bacillota</taxon>
        <taxon>Bacilli</taxon>
        <taxon>Lactobacillales</taxon>
        <taxon>Carnobacteriaceae</taxon>
        <taxon>Carnobacterium</taxon>
    </lineage>
</organism>
<proteinExistence type="predicted"/>
<feature type="transmembrane region" description="Helical" evidence="1">
    <location>
        <begin position="104"/>
        <end position="125"/>
    </location>
</feature>
<name>A0ABR7TE94_9LACT</name>